<accession>A0A852RJX6</accession>
<evidence type="ECO:0000256" key="1">
    <source>
        <dbReference type="SAM" id="MobiDB-lite"/>
    </source>
</evidence>
<keyword evidence="2" id="KW-1133">Transmembrane helix</keyword>
<sequence length="269" mass="28924">MTEHELTVVLERAVERLDPDVTGLVAGGARRGRRKVRRRRAAALAAGSAVAALVVGAVAWQSSLGATTAHDRVATRPTPPAPSPAWTAGLTPENQRSLAPDDVVLERFLRQLPAGRVTDLRMTPVDDPDHVSQHGLEINLRLDGADLEVRLYDMSPDPEHWREVARSLPGNERCAASPACTARRTTYSAEKTCGAPECRPLPDGSWLWLRSGDGGDGSDTSGFTANWSGVFAPDGWMVDVSATNRDDVGDPLLSLDQLTALATSDLWFS</sequence>
<keyword evidence="2" id="KW-0472">Membrane</keyword>
<organism evidence="3 4">
    <name type="scientific">Nocardioides kongjuensis</name>
    <dbReference type="NCBI Taxonomy" id="349522"/>
    <lineage>
        <taxon>Bacteria</taxon>
        <taxon>Bacillati</taxon>
        <taxon>Actinomycetota</taxon>
        <taxon>Actinomycetes</taxon>
        <taxon>Propionibacteriales</taxon>
        <taxon>Nocardioidaceae</taxon>
        <taxon>Nocardioides</taxon>
    </lineage>
</organism>
<evidence type="ECO:0000313" key="4">
    <source>
        <dbReference type="Proteomes" id="UP000582231"/>
    </source>
</evidence>
<comment type="caution">
    <text evidence="3">The sequence shown here is derived from an EMBL/GenBank/DDBJ whole genome shotgun (WGS) entry which is preliminary data.</text>
</comment>
<dbReference type="EMBL" id="JACCBF010000001">
    <property type="protein sequence ID" value="NYD30938.1"/>
    <property type="molecule type" value="Genomic_DNA"/>
</dbReference>
<keyword evidence="4" id="KW-1185">Reference proteome</keyword>
<feature type="region of interest" description="Disordered" evidence="1">
    <location>
        <begin position="69"/>
        <end position="94"/>
    </location>
</feature>
<evidence type="ECO:0000313" key="3">
    <source>
        <dbReference type="EMBL" id="NYD30938.1"/>
    </source>
</evidence>
<dbReference type="AlphaFoldDB" id="A0A852RJX6"/>
<reference evidence="3 4" key="1">
    <citation type="submission" date="2020-07" db="EMBL/GenBank/DDBJ databases">
        <title>Sequencing the genomes of 1000 actinobacteria strains.</title>
        <authorList>
            <person name="Klenk H.-P."/>
        </authorList>
    </citation>
    <scope>NUCLEOTIDE SEQUENCE [LARGE SCALE GENOMIC DNA]</scope>
    <source>
        <strain evidence="3 4">DSM 19082</strain>
    </source>
</reference>
<feature type="transmembrane region" description="Helical" evidence="2">
    <location>
        <begin position="41"/>
        <end position="60"/>
    </location>
</feature>
<dbReference type="Proteomes" id="UP000582231">
    <property type="component" value="Unassembled WGS sequence"/>
</dbReference>
<evidence type="ECO:0000256" key="2">
    <source>
        <dbReference type="SAM" id="Phobius"/>
    </source>
</evidence>
<dbReference type="RefSeq" id="WP_179727121.1">
    <property type="nucleotide sequence ID" value="NZ_BAABEF010000001.1"/>
</dbReference>
<name>A0A852RJX6_9ACTN</name>
<gene>
    <name evidence="3" type="ORF">BJ958_002484</name>
</gene>
<proteinExistence type="predicted"/>
<keyword evidence="2" id="KW-0812">Transmembrane</keyword>
<protein>
    <submittedName>
        <fullName evidence="3">Uncharacterized protein</fullName>
    </submittedName>
</protein>